<feature type="compositionally biased region" description="Basic and acidic residues" evidence="6">
    <location>
        <begin position="613"/>
        <end position="623"/>
    </location>
</feature>
<evidence type="ECO:0000256" key="1">
    <source>
        <dbReference type="ARBA" id="ARBA00004167"/>
    </source>
</evidence>
<keyword evidence="4" id="KW-0472">Membrane</keyword>
<feature type="compositionally biased region" description="Basic and acidic residues" evidence="6">
    <location>
        <begin position="1162"/>
        <end position="1173"/>
    </location>
</feature>
<keyword evidence="10" id="KW-1185">Reference proteome</keyword>
<dbReference type="InterPro" id="IPR027970">
    <property type="entry name" value="SPATA31-like"/>
</dbReference>
<feature type="domain" description="SPATA31" evidence="7">
    <location>
        <begin position="412"/>
        <end position="686"/>
    </location>
</feature>
<gene>
    <name evidence="9" type="ORF">P7K49_032044</name>
</gene>
<feature type="region of interest" description="Disordered" evidence="6">
    <location>
        <begin position="1161"/>
        <end position="1182"/>
    </location>
</feature>
<evidence type="ECO:0000256" key="4">
    <source>
        <dbReference type="ARBA" id="ARBA00023136"/>
    </source>
</evidence>
<feature type="region of interest" description="Disordered" evidence="6">
    <location>
        <begin position="63"/>
        <end position="82"/>
    </location>
</feature>
<sequence>HHETTGIRRLLCPDPLCVVCNRIAAEAERLMCWESLKDAAPSVSPSASAASANESSFILASASSATPPEDLTVSPCPDPSPSPPLILPPDLITPLADLFSPSPLRDPLPPKPVSPLDSNFPIDHSTHQQFPFPLLPPHHIQRAEPNLHPEASLSLNTIFSFDSTLSQDMNSLPNISQAMNPCDSCTFHYKPPNSSALRMQDCTVTQSEANLTILKPLEKETLSIGGSGRSTTSAPTIGDIDHSCPASAEFSWWQPHAKDSFASNSVPSDFLQELLSLHSSDASLEGYSVVNLIVPVKLSFLSHDIVAILERQVKKRVDFLMHKENGKKPGTFPKHLRPNYQLNSSGKMLASIADKHGLATSLPFGASNRKVERLHIHQQPPYSMCFEDHLEQKHVQLLRGLPSLHSESQNPTESPAQHPSPLTAQLPSPLFQIGICGVCFHKSQNEAQCLMPSEINHLEWNVLQKNQESVWGLPSVVQKSQEDFCSPASSLALVKSFKACCPISIIPGDFPLSAELREKLEHHLRKRIIQHRWGLPRRVHESLSLLRPQSPILEISESENSEGPLHSSMVEGQIHNDLKNFKSRKPRSFHKRSSNMLSLENVGKFQGYSQENGPKDHLLHEPETSSEEDLSANSESDLEGHMMHLPGNDSRVNLGQKQLANALTIHLSKKFEEINEGRMPGSVHSSGHSIKQTMSLPEKSHSQMKHQNLAALVGEDQCVDTSQEISFLGSNKQKMLEAHIKSFHTRMLWGLSSKVLESIEICESKEDLSNSFSQFDLLSSATFISQRDSKDVVCKSLRFSTFQGEKLGTSSALVLDRPDPVTSPVGKERQGTLRRQLSYTDHDLTEMDSNDGASKLLGRNSTDFQGEKIVTTSLFSILNHPHLITSPVDKERHGALRREFSDPDHELTESIQTTDDGRQSFLPRTHSITDEVSQKQTVLASRSNPELPIMQPGVGNESMDKKVSFSNNMERLQGSRKTFPVTSGSKEMFKEEKLKHQMLSELKLAQGEHSQAETHFTDMSLVLDNLSSKGLLTHAQGISSGNTATSQELNVHVEDRGIRVEQQQEPSVPKHVLQNCQVKNFPPATKRVSTPRVKGGELGGGNAGLGTSQPRRKSHPVQKKTSGEVLGRKSSPTLITQPPPENLFRKWMKTFSQRFKKLSTTCEERESSQEKRSSLSSSVQNRGQIKNRAAFTGTTEAEKFKTDVVNFLKEKVGYRDGIDITCPQEPLSSPVELRKAQHKPVLQARAEPVQGYPCNYTAPSCKVT</sequence>
<evidence type="ECO:0000313" key="9">
    <source>
        <dbReference type="EMBL" id="KAK2089378.1"/>
    </source>
</evidence>
<evidence type="ECO:0000256" key="5">
    <source>
        <dbReference type="ARBA" id="ARBA00035009"/>
    </source>
</evidence>
<feature type="compositionally biased region" description="Polar residues" evidence="6">
    <location>
        <begin position="934"/>
        <end position="944"/>
    </location>
</feature>
<evidence type="ECO:0000259" key="8">
    <source>
        <dbReference type="Pfam" id="PF15371"/>
    </source>
</evidence>
<evidence type="ECO:0000313" key="10">
    <source>
        <dbReference type="Proteomes" id="UP001266305"/>
    </source>
</evidence>
<comment type="similarity">
    <text evidence="5">Belongs to the SPATA31 family.</text>
</comment>
<evidence type="ECO:0000256" key="6">
    <source>
        <dbReference type="SAM" id="MobiDB-lite"/>
    </source>
</evidence>
<dbReference type="Pfam" id="PF15371">
    <property type="entry name" value="DUF4599"/>
    <property type="match status" value="1"/>
</dbReference>
<dbReference type="EMBL" id="JASSZA010000018">
    <property type="protein sequence ID" value="KAK2089378.1"/>
    <property type="molecule type" value="Genomic_DNA"/>
</dbReference>
<evidence type="ECO:0000256" key="3">
    <source>
        <dbReference type="ARBA" id="ARBA00022989"/>
    </source>
</evidence>
<feature type="non-terminal residue" evidence="9">
    <location>
        <position position="1"/>
    </location>
</feature>
<reference evidence="9 10" key="1">
    <citation type="submission" date="2023-05" db="EMBL/GenBank/DDBJ databases">
        <title>B98-5 Cell Line De Novo Hybrid Assembly: An Optical Mapping Approach.</title>
        <authorList>
            <person name="Kananen K."/>
            <person name="Auerbach J.A."/>
            <person name="Kautto E."/>
            <person name="Blachly J.S."/>
        </authorList>
    </citation>
    <scope>NUCLEOTIDE SEQUENCE [LARGE SCALE GENOMIC DNA]</scope>
    <source>
        <strain evidence="9">B95-8</strain>
        <tissue evidence="9">Cell line</tissue>
    </source>
</reference>
<comment type="subcellular location">
    <subcellularLocation>
        <location evidence="1">Membrane</location>
        <topology evidence="1">Single-pass membrane protein</topology>
    </subcellularLocation>
</comment>
<protein>
    <submittedName>
        <fullName evidence="9">Uncharacterized protein</fullName>
    </submittedName>
</protein>
<dbReference type="Pfam" id="PF14650">
    <property type="entry name" value="FAM75"/>
    <property type="match status" value="1"/>
</dbReference>
<dbReference type="PANTHER" id="PTHR21859">
    <property type="entry name" value="ACROSOME-SPECIFIC PROTEIN"/>
    <property type="match status" value="1"/>
</dbReference>
<keyword evidence="2" id="KW-0812">Transmembrane</keyword>
<dbReference type="Proteomes" id="UP001266305">
    <property type="component" value="Unassembled WGS sequence"/>
</dbReference>
<keyword evidence="3" id="KW-1133">Transmembrane helix</keyword>
<name>A0ABQ9TYC7_SAGOE</name>
<feature type="region of interest" description="Disordered" evidence="6">
    <location>
        <begin position="1078"/>
        <end position="1142"/>
    </location>
</feature>
<feature type="domain" description="SPATA31-like" evidence="8">
    <location>
        <begin position="1"/>
        <end position="50"/>
    </location>
</feature>
<evidence type="ECO:0000259" key="7">
    <source>
        <dbReference type="Pfam" id="PF14650"/>
    </source>
</evidence>
<dbReference type="InterPro" id="IPR039509">
    <property type="entry name" value="SPATA31"/>
</dbReference>
<evidence type="ECO:0000256" key="2">
    <source>
        <dbReference type="ARBA" id="ARBA00022692"/>
    </source>
</evidence>
<proteinExistence type="inferred from homology"/>
<accession>A0ABQ9TYC7</accession>
<dbReference type="PANTHER" id="PTHR21859:SF12">
    <property type="entry name" value="SPERMATOGENESIS-ASSOCIATED PROTEIN 31D1"/>
    <property type="match status" value="1"/>
</dbReference>
<organism evidence="9 10">
    <name type="scientific">Saguinus oedipus</name>
    <name type="common">Cotton-top tamarin</name>
    <name type="synonym">Oedipomidas oedipus</name>
    <dbReference type="NCBI Taxonomy" id="9490"/>
    <lineage>
        <taxon>Eukaryota</taxon>
        <taxon>Metazoa</taxon>
        <taxon>Chordata</taxon>
        <taxon>Craniata</taxon>
        <taxon>Vertebrata</taxon>
        <taxon>Euteleostomi</taxon>
        <taxon>Mammalia</taxon>
        <taxon>Eutheria</taxon>
        <taxon>Euarchontoglires</taxon>
        <taxon>Primates</taxon>
        <taxon>Haplorrhini</taxon>
        <taxon>Platyrrhini</taxon>
        <taxon>Cebidae</taxon>
        <taxon>Callitrichinae</taxon>
        <taxon>Saguinus</taxon>
    </lineage>
</organism>
<feature type="region of interest" description="Disordered" evidence="6">
    <location>
        <begin position="606"/>
        <end position="644"/>
    </location>
</feature>
<feature type="non-terminal residue" evidence="9">
    <location>
        <position position="1264"/>
    </location>
</feature>
<feature type="region of interest" description="Disordered" evidence="6">
    <location>
        <begin position="931"/>
        <end position="958"/>
    </location>
</feature>
<feature type="region of interest" description="Disordered" evidence="6">
    <location>
        <begin position="404"/>
        <end position="423"/>
    </location>
</feature>
<comment type="caution">
    <text evidence="9">The sequence shown here is derived from an EMBL/GenBank/DDBJ whole genome shotgun (WGS) entry which is preliminary data.</text>
</comment>
<feature type="compositionally biased region" description="Polar residues" evidence="6">
    <location>
        <begin position="405"/>
        <end position="423"/>
    </location>
</feature>